<reference evidence="2" key="1">
    <citation type="journal article" date="2019" name="Int. J. Syst. Evol. Microbiol.">
        <title>The Global Catalogue of Microorganisms (GCM) 10K type strain sequencing project: providing services to taxonomists for standard genome sequencing and annotation.</title>
        <authorList>
            <consortium name="The Broad Institute Genomics Platform"/>
            <consortium name="The Broad Institute Genome Sequencing Center for Infectious Disease"/>
            <person name="Wu L."/>
            <person name="Ma J."/>
        </authorList>
    </citation>
    <scope>NUCLEOTIDE SEQUENCE [LARGE SCALE GENOMIC DNA]</scope>
    <source>
        <strain evidence="2">JCM 17938</strain>
    </source>
</reference>
<name>A0ABP8T9N2_9ACTN</name>
<organism evidence="1 2">
    <name type="scientific">Actinoallomurus liliacearum</name>
    <dbReference type="NCBI Taxonomy" id="1080073"/>
    <lineage>
        <taxon>Bacteria</taxon>
        <taxon>Bacillati</taxon>
        <taxon>Actinomycetota</taxon>
        <taxon>Actinomycetes</taxon>
        <taxon>Streptosporangiales</taxon>
        <taxon>Thermomonosporaceae</taxon>
        <taxon>Actinoallomurus</taxon>
    </lineage>
</organism>
<sequence>MIHNPPSGPGAVHDLKAARIWGLTRALAEALTRLGASTNALMPIRQKRCHGP</sequence>
<protein>
    <submittedName>
        <fullName evidence="1">Uncharacterized protein</fullName>
    </submittedName>
</protein>
<evidence type="ECO:0000313" key="1">
    <source>
        <dbReference type="EMBL" id="GAA4601833.1"/>
    </source>
</evidence>
<accession>A0ABP8T9N2</accession>
<dbReference type="Proteomes" id="UP001500212">
    <property type="component" value="Unassembled WGS sequence"/>
</dbReference>
<comment type="caution">
    <text evidence="1">The sequence shown here is derived from an EMBL/GenBank/DDBJ whole genome shotgun (WGS) entry which is preliminary data.</text>
</comment>
<dbReference type="EMBL" id="BAABHJ010000002">
    <property type="protein sequence ID" value="GAA4601833.1"/>
    <property type="molecule type" value="Genomic_DNA"/>
</dbReference>
<gene>
    <name evidence="1" type="ORF">GCM10023195_05000</name>
</gene>
<evidence type="ECO:0000313" key="2">
    <source>
        <dbReference type="Proteomes" id="UP001500212"/>
    </source>
</evidence>
<proteinExistence type="predicted"/>
<keyword evidence="2" id="KW-1185">Reference proteome</keyword>